<keyword evidence="1" id="KW-0812">Transmembrane</keyword>
<protein>
    <submittedName>
        <fullName evidence="3">Uncharacterized protein</fullName>
    </submittedName>
</protein>
<accession>A0A3N4I1I9</accession>
<feature type="chain" id="PRO_5018332164" evidence="2">
    <location>
        <begin position="26"/>
        <end position="331"/>
    </location>
</feature>
<evidence type="ECO:0000313" key="4">
    <source>
        <dbReference type="Proteomes" id="UP000275078"/>
    </source>
</evidence>
<feature type="transmembrane region" description="Helical" evidence="1">
    <location>
        <begin position="189"/>
        <end position="208"/>
    </location>
</feature>
<proteinExistence type="predicted"/>
<feature type="signal peptide" evidence="2">
    <location>
        <begin position="1"/>
        <end position="25"/>
    </location>
</feature>
<feature type="transmembrane region" description="Helical" evidence="1">
    <location>
        <begin position="266"/>
        <end position="293"/>
    </location>
</feature>
<dbReference type="OrthoDB" id="4435313at2759"/>
<keyword evidence="1" id="KW-0472">Membrane</keyword>
<dbReference type="AlphaFoldDB" id="A0A3N4I1I9"/>
<evidence type="ECO:0000256" key="2">
    <source>
        <dbReference type="SAM" id="SignalP"/>
    </source>
</evidence>
<evidence type="ECO:0000313" key="3">
    <source>
        <dbReference type="EMBL" id="RPA79849.1"/>
    </source>
</evidence>
<evidence type="ECO:0000256" key="1">
    <source>
        <dbReference type="SAM" id="Phobius"/>
    </source>
</evidence>
<dbReference type="Proteomes" id="UP000275078">
    <property type="component" value="Unassembled WGS sequence"/>
</dbReference>
<keyword evidence="1" id="KW-1133">Transmembrane helix</keyword>
<keyword evidence="2" id="KW-0732">Signal</keyword>
<feature type="transmembrane region" description="Helical" evidence="1">
    <location>
        <begin position="152"/>
        <end position="177"/>
    </location>
</feature>
<gene>
    <name evidence="3" type="ORF">BJ508DRAFT_318666</name>
</gene>
<keyword evidence="4" id="KW-1185">Reference proteome</keyword>
<organism evidence="3 4">
    <name type="scientific">Ascobolus immersus RN42</name>
    <dbReference type="NCBI Taxonomy" id="1160509"/>
    <lineage>
        <taxon>Eukaryota</taxon>
        <taxon>Fungi</taxon>
        <taxon>Dikarya</taxon>
        <taxon>Ascomycota</taxon>
        <taxon>Pezizomycotina</taxon>
        <taxon>Pezizomycetes</taxon>
        <taxon>Pezizales</taxon>
        <taxon>Ascobolaceae</taxon>
        <taxon>Ascobolus</taxon>
    </lineage>
</organism>
<reference evidence="3 4" key="1">
    <citation type="journal article" date="2018" name="Nat. Ecol. Evol.">
        <title>Pezizomycetes genomes reveal the molecular basis of ectomycorrhizal truffle lifestyle.</title>
        <authorList>
            <person name="Murat C."/>
            <person name="Payen T."/>
            <person name="Noel B."/>
            <person name="Kuo A."/>
            <person name="Morin E."/>
            <person name="Chen J."/>
            <person name="Kohler A."/>
            <person name="Krizsan K."/>
            <person name="Balestrini R."/>
            <person name="Da Silva C."/>
            <person name="Montanini B."/>
            <person name="Hainaut M."/>
            <person name="Levati E."/>
            <person name="Barry K.W."/>
            <person name="Belfiori B."/>
            <person name="Cichocki N."/>
            <person name="Clum A."/>
            <person name="Dockter R.B."/>
            <person name="Fauchery L."/>
            <person name="Guy J."/>
            <person name="Iotti M."/>
            <person name="Le Tacon F."/>
            <person name="Lindquist E.A."/>
            <person name="Lipzen A."/>
            <person name="Malagnac F."/>
            <person name="Mello A."/>
            <person name="Molinier V."/>
            <person name="Miyauchi S."/>
            <person name="Poulain J."/>
            <person name="Riccioni C."/>
            <person name="Rubini A."/>
            <person name="Sitrit Y."/>
            <person name="Splivallo R."/>
            <person name="Traeger S."/>
            <person name="Wang M."/>
            <person name="Zifcakova L."/>
            <person name="Wipf D."/>
            <person name="Zambonelli A."/>
            <person name="Paolocci F."/>
            <person name="Nowrousian M."/>
            <person name="Ottonello S."/>
            <person name="Baldrian P."/>
            <person name="Spatafora J.W."/>
            <person name="Henrissat B."/>
            <person name="Nagy L.G."/>
            <person name="Aury J.M."/>
            <person name="Wincker P."/>
            <person name="Grigoriev I.V."/>
            <person name="Bonfante P."/>
            <person name="Martin F.M."/>
        </authorList>
    </citation>
    <scope>NUCLEOTIDE SEQUENCE [LARGE SCALE GENOMIC DNA]</scope>
    <source>
        <strain evidence="3 4">RN42</strain>
    </source>
</reference>
<name>A0A3N4I1I9_ASCIM</name>
<dbReference type="EMBL" id="ML119694">
    <property type="protein sequence ID" value="RPA79849.1"/>
    <property type="molecule type" value="Genomic_DNA"/>
</dbReference>
<sequence length="331" mass="36724">MTNHRRTQQVLIGLWLLTLVTEVLALPNDETCPHADELVYSPFRPWFSFWPDSDRQACWHFSSCLFIEANESRKQQFAATALVMGLVPLTLKDIAWPERRLVPVSKKLPALIEILVLALGLVPVVAPPDSDIREAADTSPVLRWAWKLPKKLVLVVIAAATILLLTSYGGLAVVEIYSKRSSLGCPFPVFVLMWHVVGLLPATCHVVFHNMKQSWAKGRRERVASRLEKDGGVAKEGSSAVSVRGAPESSAVQGADEWWLVQLSWAIYYIAGTLIFTSIMGLTVIELVVWVLIEFAVTGASKLLALFLCLKPVILNYRAPDAPKPKLESLH</sequence>